<name>A0A5Q0H4Y9_SACSY</name>
<sequence>MTDPAAELGARGTSATAVDPARFRPPMSGFPGGVTTVTTAGPGGRARGTTCSSWAVL</sequence>
<evidence type="ECO:0000313" key="2">
    <source>
        <dbReference type="EMBL" id="QFZ21267.1"/>
    </source>
</evidence>
<accession>A0A5Q0H4Y9</accession>
<evidence type="ECO:0000256" key="1">
    <source>
        <dbReference type="SAM" id="MobiDB-lite"/>
    </source>
</evidence>
<dbReference type="Gene3D" id="2.30.110.10">
    <property type="entry name" value="Electron Transport, Fmn-binding Protein, Chain A"/>
    <property type="match status" value="1"/>
</dbReference>
<dbReference type="Proteomes" id="UP000325787">
    <property type="component" value="Chromosome"/>
</dbReference>
<protein>
    <submittedName>
        <fullName evidence="2">Flavin reductase</fullName>
    </submittedName>
</protein>
<proteinExistence type="predicted"/>
<dbReference type="RefSeq" id="WP_153278564.1">
    <property type="nucleotide sequence ID" value="NZ_CP034550.1"/>
</dbReference>
<keyword evidence="3" id="KW-1185">Reference proteome</keyword>
<dbReference type="EMBL" id="CP034550">
    <property type="protein sequence ID" value="QFZ21267.1"/>
    <property type="molecule type" value="Genomic_DNA"/>
</dbReference>
<evidence type="ECO:0000313" key="3">
    <source>
        <dbReference type="Proteomes" id="UP000325787"/>
    </source>
</evidence>
<dbReference type="InterPro" id="IPR012349">
    <property type="entry name" value="Split_barrel_FMN-bd"/>
</dbReference>
<gene>
    <name evidence="2" type="ORF">EKG83_31235</name>
</gene>
<feature type="region of interest" description="Disordered" evidence="1">
    <location>
        <begin position="1"/>
        <end position="57"/>
    </location>
</feature>
<organism evidence="2 3">
    <name type="scientific">Saccharothrix syringae</name>
    <name type="common">Nocardiopsis syringae</name>
    <dbReference type="NCBI Taxonomy" id="103733"/>
    <lineage>
        <taxon>Bacteria</taxon>
        <taxon>Bacillati</taxon>
        <taxon>Actinomycetota</taxon>
        <taxon>Actinomycetes</taxon>
        <taxon>Pseudonocardiales</taxon>
        <taxon>Pseudonocardiaceae</taxon>
        <taxon>Saccharothrix</taxon>
    </lineage>
</organism>
<reference evidence="3" key="1">
    <citation type="journal article" date="2021" name="Curr. Microbiol.">
        <title>Complete genome of nocamycin-producing strain Saccharothrix syringae NRRL B-16468 reveals the biosynthetic potential for secondary metabolites.</title>
        <authorList>
            <person name="Mo X."/>
            <person name="Yang S."/>
        </authorList>
    </citation>
    <scope>NUCLEOTIDE SEQUENCE [LARGE SCALE GENOMIC DNA]</scope>
    <source>
        <strain evidence="3">ATCC 51364 / DSM 43886 / JCM 6844 / KCTC 9398 / NBRC 14523 / NRRL B-16468 / INA 2240</strain>
    </source>
</reference>
<dbReference type="AlphaFoldDB" id="A0A5Q0H4Y9"/>
<dbReference type="SUPFAM" id="SSF50475">
    <property type="entry name" value="FMN-binding split barrel"/>
    <property type="match status" value="1"/>
</dbReference>
<dbReference type="KEGG" id="ssyi:EKG83_31235"/>